<reference evidence="1 2" key="1">
    <citation type="submission" date="2022-06" db="EMBL/GenBank/DDBJ databases">
        <authorList>
            <person name="Jeon C.O."/>
        </authorList>
    </citation>
    <scope>NUCLEOTIDE SEQUENCE [LARGE SCALE GENOMIC DNA]</scope>
    <source>
        <strain evidence="1 2">KCTC 13943</strain>
    </source>
</reference>
<name>A0ABT0WE23_9BACI</name>
<comment type="caution">
    <text evidence="1">The sequence shown here is derived from an EMBL/GenBank/DDBJ whole genome shotgun (WGS) entry which is preliminary data.</text>
</comment>
<sequence>MTQKKNELNGKEYVSTSIINTLWNQYEDAVARSSKISENQYKACIKTIEESTKFTAEWRNTLKSFYGITEKANIMQMNFHKQKITEENEKEHNHSLQNQIHDIANRWINIILTPIKSSFDNMELFEKRFVENSKIYLENLNQRRKERSAALDEFHLQLREKHEKFVFRIEDSIKVLAGSRDM</sequence>
<proteinExistence type="predicted"/>
<accession>A0ABT0WE23</accession>
<protein>
    <submittedName>
        <fullName evidence="1">Uncharacterized protein</fullName>
    </submittedName>
</protein>
<dbReference type="EMBL" id="JAMQCR010000002">
    <property type="protein sequence ID" value="MCM2534304.1"/>
    <property type="molecule type" value="Genomic_DNA"/>
</dbReference>
<dbReference type="Pfam" id="PF09602">
    <property type="entry name" value="PhaP_Bmeg"/>
    <property type="match status" value="1"/>
</dbReference>
<gene>
    <name evidence="1" type="ORF">NDK43_20545</name>
</gene>
<keyword evidence="2" id="KW-1185">Reference proteome</keyword>
<dbReference type="Proteomes" id="UP001523262">
    <property type="component" value="Unassembled WGS sequence"/>
</dbReference>
<organism evidence="1 2">
    <name type="scientific">Neobacillus pocheonensis</name>
    <dbReference type="NCBI Taxonomy" id="363869"/>
    <lineage>
        <taxon>Bacteria</taxon>
        <taxon>Bacillati</taxon>
        <taxon>Bacillota</taxon>
        <taxon>Bacilli</taxon>
        <taxon>Bacillales</taxon>
        <taxon>Bacillaceae</taxon>
        <taxon>Neobacillus</taxon>
    </lineage>
</organism>
<dbReference type="InterPro" id="IPR011728">
    <property type="entry name" value="PhaP_Bmeg"/>
</dbReference>
<evidence type="ECO:0000313" key="1">
    <source>
        <dbReference type="EMBL" id="MCM2534304.1"/>
    </source>
</evidence>
<evidence type="ECO:0000313" key="2">
    <source>
        <dbReference type="Proteomes" id="UP001523262"/>
    </source>
</evidence>